<evidence type="ECO:0000313" key="6">
    <source>
        <dbReference type="EMBL" id="OCT10806.1"/>
    </source>
</evidence>
<name>A0A1C0ZRX2_9BACL</name>
<evidence type="ECO:0000256" key="4">
    <source>
        <dbReference type="SAM" id="Phobius"/>
    </source>
</evidence>
<organism evidence="6 7">
    <name type="scientific">Paenibacillus pectinilyticus</name>
    <dbReference type="NCBI Taxonomy" id="512399"/>
    <lineage>
        <taxon>Bacteria</taxon>
        <taxon>Bacillati</taxon>
        <taxon>Bacillota</taxon>
        <taxon>Bacilli</taxon>
        <taxon>Bacillales</taxon>
        <taxon>Paenibacillaceae</taxon>
        <taxon>Paenibacillus</taxon>
    </lineage>
</organism>
<dbReference type="Proteomes" id="UP000093309">
    <property type="component" value="Unassembled WGS sequence"/>
</dbReference>
<dbReference type="SUPFAM" id="SSF46689">
    <property type="entry name" value="Homeodomain-like"/>
    <property type="match status" value="1"/>
</dbReference>
<evidence type="ECO:0000256" key="1">
    <source>
        <dbReference type="ARBA" id="ARBA00023015"/>
    </source>
</evidence>
<evidence type="ECO:0000259" key="5">
    <source>
        <dbReference type="PROSITE" id="PS01124"/>
    </source>
</evidence>
<dbReference type="GO" id="GO:0003700">
    <property type="term" value="F:DNA-binding transcription factor activity"/>
    <property type="evidence" value="ECO:0007669"/>
    <property type="project" value="InterPro"/>
</dbReference>
<keyword evidence="4" id="KW-0472">Membrane</keyword>
<protein>
    <recommendedName>
        <fullName evidence="5">HTH araC/xylS-type domain-containing protein</fullName>
    </recommendedName>
</protein>
<accession>A0A1C0ZRX2</accession>
<dbReference type="Gene3D" id="1.10.10.60">
    <property type="entry name" value="Homeodomain-like"/>
    <property type="match status" value="2"/>
</dbReference>
<dbReference type="GO" id="GO:0043565">
    <property type="term" value="F:sequence-specific DNA binding"/>
    <property type="evidence" value="ECO:0007669"/>
    <property type="project" value="InterPro"/>
</dbReference>
<dbReference type="SMART" id="SM00342">
    <property type="entry name" value="HTH_ARAC"/>
    <property type="match status" value="1"/>
</dbReference>
<dbReference type="PANTHER" id="PTHR43280:SF10">
    <property type="entry name" value="REGULATORY PROTEIN POCR"/>
    <property type="match status" value="1"/>
</dbReference>
<reference evidence="7" key="1">
    <citation type="submission" date="2016-05" db="EMBL/GenBank/DDBJ databases">
        <title>Paenibacillus oryzae. sp. nov., isolated from the rice root.</title>
        <authorList>
            <person name="Zhang J."/>
            <person name="Zhang X."/>
        </authorList>
    </citation>
    <scope>NUCLEOTIDE SEQUENCE [LARGE SCALE GENOMIC DNA]</scope>
    <source>
        <strain evidence="7">KCTC13222</strain>
    </source>
</reference>
<dbReference type="InterPro" id="IPR018060">
    <property type="entry name" value="HTH_AraC"/>
</dbReference>
<evidence type="ECO:0000256" key="2">
    <source>
        <dbReference type="ARBA" id="ARBA00023125"/>
    </source>
</evidence>
<sequence length="789" mass="90955">MILNNIWMKRRSVILTWLFSYVAILFLPILIGVFVYRESNAALEDEIHRANDALLKQVREIMDNEFESVLRLNTEITWNTKIQDLMYTNKMGRDDFQYSLYQVAMDFKMYKTFYPQITNFYVYYAPSDTGLLPGVVRSGKDVYEEVHDNPDLSYGDWMSMITSKKEPAFVPMVYRGVDGSTHQSIAHISYFTTDLDAKPEGAVVILVDGAKLLTALQNVQMFNGGEVLVLNKDNQILLSSLETNQHPVLTNRVLSEDQGSFHETYNGQDSVFDYIASKKSNLKFVTIMPSAVVWQKAIKVRWFTYISIAVSILGGILLTFFFLKKNYNPIKQLIHAFTDESADQFHDGSNEFQYIHHMISNTVNEKEQVKDRLKQQNYLLRSNFMTRLLKGRLDNQIPIEDALPAFEMHFDSDQYAVLLLYLETNDLFFSSIKGKSDNEKAKLLQFIVANVVEEIMNTRHIGYMTEIDNMLACIINFRDTGQAGSLTELRQMASEAQQFLKTKFQIELTVSISNIHTSIVDLSIAYKESVDAMEYKLIMGRKEIISFHEIQNEAQNEIPQGYYYPLQVEQQLINFLKIGEYDRAKETLDSIVDRNLKINQISLPLARCLMFDLVSTMVKALHETGDAQEESSGGSLKEIEKLTACETMQDMHEQLTEMLWEVCSNNLAKRKSALIQVRHQDLETLAQNIVRFIQENYQDPDMNISMIGLRFDMKSTYLSKLFREQTGEGLLDYMNKVRIVKAKELIESQNITLNEISSLVGFSDVNALIRIFKKYEGVTPGKYKEMYLK</sequence>
<keyword evidence="4" id="KW-1133">Transmembrane helix</keyword>
<gene>
    <name evidence="6" type="ORF">A8709_23230</name>
</gene>
<dbReference type="PROSITE" id="PS00041">
    <property type="entry name" value="HTH_ARAC_FAMILY_1"/>
    <property type="match status" value="1"/>
</dbReference>
<comment type="caution">
    <text evidence="6">The sequence shown here is derived from an EMBL/GenBank/DDBJ whole genome shotgun (WGS) entry which is preliminary data.</text>
</comment>
<dbReference type="Pfam" id="PF12833">
    <property type="entry name" value="HTH_18"/>
    <property type="match status" value="1"/>
</dbReference>
<evidence type="ECO:0000313" key="7">
    <source>
        <dbReference type="Proteomes" id="UP000093309"/>
    </source>
</evidence>
<keyword evidence="7" id="KW-1185">Reference proteome</keyword>
<dbReference type="AlphaFoldDB" id="A0A1C0ZRX2"/>
<evidence type="ECO:0000256" key="3">
    <source>
        <dbReference type="ARBA" id="ARBA00023163"/>
    </source>
</evidence>
<feature type="domain" description="HTH araC/xylS-type" evidence="5">
    <location>
        <begin position="687"/>
        <end position="786"/>
    </location>
</feature>
<dbReference type="InterPro" id="IPR018062">
    <property type="entry name" value="HTH_AraC-typ_CS"/>
</dbReference>
<feature type="transmembrane region" description="Helical" evidence="4">
    <location>
        <begin position="302"/>
        <end position="323"/>
    </location>
</feature>
<keyword evidence="3" id="KW-0804">Transcription</keyword>
<keyword evidence="2" id="KW-0238">DNA-binding</keyword>
<feature type="transmembrane region" description="Helical" evidence="4">
    <location>
        <begin position="12"/>
        <end position="36"/>
    </location>
</feature>
<dbReference type="PANTHER" id="PTHR43280">
    <property type="entry name" value="ARAC-FAMILY TRANSCRIPTIONAL REGULATOR"/>
    <property type="match status" value="1"/>
</dbReference>
<keyword evidence="1" id="KW-0805">Transcription regulation</keyword>
<dbReference type="PROSITE" id="PS01124">
    <property type="entry name" value="HTH_ARAC_FAMILY_2"/>
    <property type="match status" value="1"/>
</dbReference>
<dbReference type="EMBL" id="LYPC01000030">
    <property type="protein sequence ID" value="OCT10806.1"/>
    <property type="molecule type" value="Genomic_DNA"/>
</dbReference>
<keyword evidence="4" id="KW-0812">Transmembrane</keyword>
<dbReference type="InterPro" id="IPR009057">
    <property type="entry name" value="Homeodomain-like_sf"/>
</dbReference>
<proteinExistence type="predicted"/>
<dbReference type="STRING" id="512399.A8709_23230"/>